<dbReference type="Gene3D" id="3.30.2010.10">
    <property type="entry name" value="Metalloproteases ('zincins'), catalytic domain"/>
    <property type="match status" value="1"/>
</dbReference>
<keyword evidence="3" id="KW-0479">Metal-binding</keyword>
<evidence type="ECO:0000256" key="6">
    <source>
        <dbReference type="ARBA" id="ARBA00023049"/>
    </source>
</evidence>
<proteinExistence type="predicted"/>
<dbReference type="GO" id="GO:0046872">
    <property type="term" value="F:metal ion binding"/>
    <property type="evidence" value="ECO:0007669"/>
    <property type="project" value="UniProtKB-KW"/>
</dbReference>
<keyword evidence="4" id="KW-0378">Hydrolase</keyword>
<comment type="cofactor">
    <cofactor evidence="1">
        <name>Zn(2+)</name>
        <dbReference type="ChEBI" id="CHEBI:29105"/>
    </cofactor>
</comment>
<reference evidence="9" key="1">
    <citation type="submission" date="2018-05" db="EMBL/GenBank/DDBJ databases">
        <authorList>
            <person name="Li Y."/>
        </authorList>
    </citation>
    <scope>NUCLEOTIDE SEQUENCE [LARGE SCALE GENOMIC DNA]</scope>
    <source>
        <strain evidence="9">3d-2-2</strain>
    </source>
</reference>
<accession>A0A2V1K1K6</accession>
<organism evidence="8 9">
    <name type="scientific">Corticimicrobacter populi</name>
    <dbReference type="NCBI Taxonomy" id="2175229"/>
    <lineage>
        <taxon>Bacteria</taxon>
        <taxon>Pseudomonadati</taxon>
        <taxon>Pseudomonadota</taxon>
        <taxon>Betaproteobacteria</taxon>
        <taxon>Burkholderiales</taxon>
        <taxon>Alcaligenaceae</taxon>
        <taxon>Corticimicrobacter</taxon>
    </lineage>
</organism>
<dbReference type="SUPFAM" id="SSF48452">
    <property type="entry name" value="TPR-like"/>
    <property type="match status" value="1"/>
</dbReference>
<comment type="caution">
    <text evidence="8">The sequence shown here is derived from an EMBL/GenBank/DDBJ whole genome shotgun (WGS) entry which is preliminary data.</text>
</comment>
<keyword evidence="5" id="KW-0862">Zinc</keyword>
<dbReference type="InterPro" id="IPR011990">
    <property type="entry name" value="TPR-like_helical_dom_sf"/>
</dbReference>
<evidence type="ECO:0000256" key="2">
    <source>
        <dbReference type="ARBA" id="ARBA00022670"/>
    </source>
</evidence>
<evidence type="ECO:0000313" key="9">
    <source>
        <dbReference type="Proteomes" id="UP000245212"/>
    </source>
</evidence>
<feature type="domain" description="Peptidase M48" evidence="7">
    <location>
        <begin position="83"/>
        <end position="272"/>
    </location>
</feature>
<gene>
    <name evidence="8" type="ORF">DD235_02790</name>
</gene>
<dbReference type="GO" id="GO:0051603">
    <property type="term" value="P:proteolysis involved in protein catabolic process"/>
    <property type="evidence" value="ECO:0007669"/>
    <property type="project" value="TreeGrafter"/>
</dbReference>
<dbReference type="InterPro" id="IPR051156">
    <property type="entry name" value="Mito/Outer_Membr_Metalloprot"/>
</dbReference>
<dbReference type="GO" id="GO:0016020">
    <property type="term" value="C:membrane"/>
    <property type="evidence" value="ECO:0007669"/>
    <property type="project" value="TreeGrafter"/>
</dbReference>
<evidence type="ECO:0000256" key="4">
    <source>
        <dbReference type="ARBA" id="ARBA00022801"/>
    </source>
</evidence>
<keyword evidence="2" id="KW-0645">Protease</keyword>
<dbReference type="PANTHER" id="PTHR22726">
    <property type="entry name" value="METALLOENDOPEPTIDASE OMA1"/>
    <property type="match status" value="1"/>
</dbReference>
<dbReference type="Gene3D" id="1.25.40.10">
    <property type="entry name" value="Tetratricopeptide repeat domain"/>
    <property type="match status" value="1"/>
</dbReference>
<keyword evidence="9" id="KW-1185">Reference proteome</keyword>
<dbReference type="AlphaFoldDB" id="A0A2V1K1K6"/>
<dbReference type="Proteomes" id="UP000245212">
    <property type="component" value="Unassembled WGS sequence"/>
</dbReference>
<evidence type="ECO:0000259" key="7">
    <source>
        <dbReference type="Pfam" id="PF01435"/>
    </source>
</evidence>
<name>A0A2V1K1K6_9BURK</name>
<dbReference type="Pfam" id="PF01435">
    <property type="entry name" value="Peptidase_M48"/>
    <property type="match status" value="1"/>
</dbReference>
<dbReference type="RefSeq" id="WP_109060509.1">
    <property type="nucleotide sequence ID" value="NZ_QETA01000001.1"/>
</dbReference>
<dbReference type="GO" id="GO:0004222">
    <property type="term" value="F:metalloendopeptidase activity"/>
    <property type="evidence" value="ECO:0007669"/>
    <property type="project" value="InterPro"/>
</dbReference>
<dbReference type="EMBL" id="QETA01000001">
    <property type="protein sequence ID" value="PWF25106.1"/>
    <property type="molecule type" value="Genomic_DNA"/>
</dbReference>
<evidence type="ECO:0000256" key="3">
    <source>
        <dbReference type="ARBA" id="ARBA00022723"/>
    </source>
</evidence>
<evidence type="ECO:0000256" key="5">
    <source>
        <dbReference type="ARBA" id="ARBA00022833"/>
    </source>
</evidence>
<evidence type="ECO:0000313" key="8">
    <source>
        <dbReference type="EMBL" id="PWF25106.1"/>
    </source>
</evidence>
<keyword evidence="6" id="KW-0482">Metalloprotease</keyword>
<sequence length="506" mass="55507">MNPIIRFRQGVPATATWRTACCAVLSVATLAWPSVSLSQPVGLPNMGAASAAELSPRLERQLGDAIMMQGRRDPTYIHDLDLTQYLNEMGQKLVRHASGQAPDISLFGVRDPSINAFAMPGGYIGIHSGLFTSVESESELAGVTAHEIGHVAQRHIARGLTQQAQNSSIMMASMAAALLAALAGSVDLAQGVAVFGQAAAIDRQLGFSRDAEREADRAGFDMLRKAGYDPAGMAQMFQRLMNSSRLNEGMGGGAYASTHPLSIQRMSDIQNRMSQMTPSSHVSSDDFWYLRAKLRVLQALDAQSRRLVMQQLQQEGQSLSGTRQHAAWFGLAVEALRRKQADEAEGWLSKLAEARQDTSYAAGLRIELAQLRGQNEQAVALARAAVQRWPQRQALQLALAEALYATQHFQELERLVAAQDPGLLEQEPRFRQLQALAQDAQGNLSASRRTMAEFYIMTGAYPAAVSQLHQARAVTDDFYVQSQIDARIRQVQELMDSEKRLREQFG</sequence>
<evidence type="ECO:0000256" key="1">
    <source>
        <dbReference type="ARBA" id="ARBA00001947"/>
    </source>
</evidence>
<protein>
    <submittedName>
        <fullName evidence="8">Peptidase</fullName>
    </submittedName>
</protein>
<dbReference type="PANTHER" id="PTHR22726:SF1">
    <property type="entry name" value="METALLOENDOPEPTIDASE OMA1, MITOCHONDRIAL"/>
    <property type="match status" value="1"/>
</dbReference>
<dbReference type="InterPro" id="IPR001915">
    <property type="entry name" value="Peptidase_M48"/>
</dbReference>